<evidence type="ECO:0000313" key="5">
    <source>
        <dbReference type="EMBL" id="GGK58086.1"/>
    </source>
</evidence>
<feature type="domain" description="Condensation" evidence="3">
    <location>
        <begin position="490"/>
        <end position="724"/>
    </location>
</feature>
<dbReference type="Pfam" id="PF13193">
    <property type="entry name" value="AMP-binding_C"/>
    <property type="match status" value="1"/>
</dbReference>
<evidence type="ECO:0000256" key="1">
    <source>
        <dbReference type="SAM" id="MobiDB-lite"/>
    </source>
</evidence>
<name>A0A917QM56_9NOCA</name>
<dbReference type="EMBL" id="BMMW01000003">
    <property type="protein sequence ID" value="GGK58086.1"/>
    <property type="molecule type" value="Genomic_DNA"/>
</dbReference>
<dbReference type="Gene3D" id="3.30.559.30">
    <property type="entry name" value="Nonribosomal peptide synthetase, condensation domain"/>
    <property type="match status" value="2"/>
</dbReference>
<dbReference type="InterPro" id="IPR025110">
    <property type="entry name" value="AMP-bd_C"/>
</dbReference>
<dbReference type="InterPro" id="IPR042099">
    <property type="entry name" value="ANL_N_sf"/>
</dbReference>
<dbReference type="InterPro" id="IPR001242">
    <property type="entry name" value="Condensation_dom"/>
</dbReference>
<sequence>METSSSVSAWVGQGVAVRYNPTGMPGAQRELSYAEFDQQSSRIARELIHRGIGPGSVVVIAIARSIESVVATWAVVKSGAAFVPVDPSYSADRIAHIAKDAGADFGLTTAAHRKVLGSAIYWIELDDPVVAERIAARAADPVNDADRVRPLDERDPAYRIYPSGSTGVVVPHAGLAARVEAERADLNITAESRVLHVGSPAHDNAVLELLLTFRAGALLVICPPRIAGGFELSDLVRREAVTHLLITPDALESVDPAGLPDLRAVLIVGDEVRPELVAEWASEGRQVLHRRGGGERVGGGTQVAELSSDAVADLAGGTLPSSAQGGVGGGDAAAVAPSSSFSNAESGTRDGSADGVFAAPSGFPSNVEAGTRGRDAVDGRVSGEESAVASFGASAEAASVRESAIAGEGVPAEDVRGRGEGLGVAAGVASTGAVRGPDEERAAAWAGASAEDISVRDSSLVVAGVVAPTGTAERATASVPQQRDEVSDDSVRFWLDTLADLPEQLDLPTDRPRPAVASGDAETLSFEVPPETHSGLATLARTADATLFTVVHTALAVLLARLSGSRDIAVGGHEGGVANTVVLRSHVDPARPFGDLLADVRDRDLAAFSNADVPLERVIELVGPAPSPARHPLFQVLLTFPDQERDLRANVETQVDLEVGIVERFTEDGQPDGIIVGFAYATDLFDRATVVDIADRWARVFASVLANVTIPVGDIDVLAPGERDLVLREGKSAGAIVPPVTVPDLIATQAQRRPDAVAIRAGDTTLTFAELLGQASAAARALIDAGVGPESLVAVSVPRTEELPVALLAVLLSGAGYLPIDSGYPAQRIEYLLNEARPSVLLTTTTELALIPASDVPVVLLDDLAYSPNPLHPAERNAPLRPDHVAYVTYLSGPAGKPTGVSTSHRNVVELFANTQLLYDFDEDDVWAMSHSFDFAAWELWCALAGGSSVVVVDHLTSRSPVEFRELLAREQVTVLTQTPTAFERLDAADRAAYVAGEPPLPLRYLIFGGEAVDPRKLTGWYGRYSETAPRLVNMLSVTESAGHVTHLELDPGTVDLPVSLIGRAIPGLSVAVLDDRLQPVPFGVAGELYLGGNQLSRGYLGEPGLTATRFVADPFGAPGSRRYRSGDLGRWVGFRGEPVLEYGRRGDAQVQLRGHRIEPAEIEAALLSVAGVGRAAAVVRVDEHAGDRLIGYVVPADTETQLDPAVVRARVTEFLIGYMVPDAVVVLDALPMTASGKLDRSALPAPEIVVANVPEIGAPAAPAPIVARPALAAAAERGVVPLSVVQQQLWSRNGAVDNVPLVLRLRGALDTSALRYAVADVLERHEALRTRFPLGDDGVPFQDVVPVSVALPGGLAVEETEDPHERIHDLLSGGFDVAERVPLRACLYTVPTDDPLAEEDHVLAIVVHQIVADAGSLGPLSRDLAIAYRARVEGRSPSWPPLPVQYADYALWERAVLGDSSDETSLAATQLNFWRDNLAGRGAAPDLTYDRPQRTSLRSAEVSFTLPADVHAGLLAVAEQHDATLFAVVHAALAALLSRSSGNTDIVVGTPFAGRSEPELAELIGSFGSTLALRTTLAPESRFSELVSVAREVGARAVANADTPFDANLQVLLEVNRPDTPTVQLRGLTVDAFDLVARPVKFDVQVSVDASVDEMGEPAPVRAVFTYATALFDEASIRTLGSGFVDILAAVAEDPNAIVAELNLARPSLPDVESADPAVSFTPSTSGVALSQELAAVVEDDAQAPALDLGQTAIEYGDYDARSSRLARSLIARGAGPGTGVAIRLDRGVQSAVATWAILKAGAAVVPLRHLDAPPPAILEVVLGLAYHVVDVPDGLDWYDLADPALVAEVAAESPRPIAYAHRTRALRGDDIAYLGTDYVLTYDQLAAVAERVGLTYESRTRVVAQPDSLIAVAEIVSAGIVGAALVLSAGSDEEDEVSHVLTTSGDGLRGTAATVVGVSEMIGNAPAPHRRIVAVGMDG</sequence>
<dbReference type="NCBIfam" id="TIGR01733">
    <property type="entry name" value="AA-adenyl-dom"/>
    <property type="match status" value="1"/>
</dbReference>
<dbReference type="Pfam" id="PF00668">
    <property type="entry name" value="Condensation"/>
    <property type="match status" value="2"/>
</dbReference>
<organism evidence="5 6">
    <name type="scientific">Nocardia camponoti</name>
    <dbReference type="NCBI Taxonomy" id="1616106"/>
    <lineage>
        <taxon>Bacteria</taxon>
        <taxon>Bacillati</taxon>
        <taxon>Actinomycetota</taxon>
        <taxon>Actinomycetes</taxon>
        <taxon>Mycobacteriales</taxon>
        <taxon>Nocardiaceae</taxon>
        <taxon>Nocardia</taxon>
    </lineage>
</organism>
<dbReference type="Gene3D" id="3.30.559.10">
    <property type="entry name" value="Chloramphenicol acetyltransferase-like domain"/>
    <property type="match status" value="1"/>
</dbReference>
<dbReference type="GO" id="GO:0043041">
    <property type="term" value="P:amino acid activation for nonribosomal peptide biosynthetic process"/>
    <property type="evidence" value="ECO:0007669"/>
    <property type="project" value="TreeGrafter"/>
</dbReference>
<dbReference type="GO" id="GO:0008610">
    <property type="term" value="P:lipid biosynthetic process"/>
    <property type="evidence" value="ECO:0007669"/>
    <property type="project" value="UniProtKB-ARBA"/>
</dbReference>
<dbReference type="Gene3D" id="3.40.50.12780">
    <property type="entry name" value="N-terminal domain of ligase-like"/>
    <property type="match status" value="2"/>
</dbReference>
<dbReference type="InterPro" id="IPR010071">
    <property type="entry name" value="AA_adenyl_dom"/>
</dbReference>
<evidence type="ECO:0000259" key="4">
    <source>
        <dbReference type="Pfam" id="PF13193"/>
    </source>
</evidence>
<feature type="domain" description="Condensation" evidence="3">
    <location>
        <begin position="1279"/>
        <end position="1706"/>
    </location>
</feature>
<dbReference type="GO" id="GO:0005829">
    <property type="term" value="C:cytosol"/>
    <property type="evidence" value="ECO:0007669"/>
    <property type="project" value="TreeGrafter"/>
</dbReference>
<dbReference type="InterPro" id="IPR000873">
    <property type="entry name" value="AMP-dep_synth/lig_dom"/>
</dbReference>
<dbReference type="SUPFAM" id="SSF52777">
    <property type="entry name" value="CoA-dependent acyltransferases"/>
    <property type="match status" value="3"/>
</dbReference>
<evidence type="ECO:0008006" key="7">
    <source>
        <dbReference type="Google" id="ProtNLM"/>
    </source>
</evidence>
<gene>
    <name evidence="5" type="ORF">GCM10011591_32840</name>
</gene>
<dbReference type="PANTHER" id="PTHR45527:SF1">
    <property type="entry name" value="FATTY ACID SYNTHASE"/>
    <property type="match status" value="1"/>
</dbReference>
<dbReference type="GO" id="GO:0031177">
    <property type="term" value="F:phosphopantetheine binding"/>
    <property type="evidence" value="ECO:0007669"/>
    <property type="project" value="TreeGrafter"/>
</dbReference>
<dbReference type="GO" id="GO:0003824">
    <property type="term" value="F:catalytic activity"/>
    <property type="evidence" value="ECO:0007669"/>
    <property type="project" value="InterPro"/>
</dbReference>
<dbReference type="SUPFAM" id="SSF56801">
    <property type="entry name" value="Acetyl-CoA synthetase-like"/>
    <property type="match status" value="3"/>
</dbReference>
<feature type="domain" description="AMP-binding enzyme C-terminal" evidence="4">
    <location>
        <begin position="1162"/>
        <end position="1238"/>
    </location>
</feature>
<dbReference type="InterPro" id="IPR023213">
    <property type="entry name" value="CAT-like_dom_sf"/>
</dbReference>
<dbReference type="RefSeq" id="WP_229684047.1">
    <property type="nucleotide sequence ID" value="NZ_BMMW01000003.1"/>
</dbReference>
<keyword evidence="6" id="KW-1185">Reference proteome</keyword>
<feature type="domain" description="AMP-dependent synthetase/ligase" evidence="2">
    <location>
        <begin position="26"/>
        <end position="287"/>
    </location>
</feature>
<dbReference type="PANTHER" id="PTHR45527">
    <property type="entry name" value="NONRIBOSOMAL PEPTIDE SYNTHETASE"/>
    <property type="match status" value="1"/>
</dbReference>
<evidence type="ECO:0000313" key="6">
    <source>
        <dbReference type="Proteomes" id="UP000612956"/>
    </source>
</evidence>
<feature type="domain" description="AMP-dependent synthetase/ligase" evidence="2">
    <location>
        <begin position="747"/>
        <end position="1101"/>
    </location>
</feature>
<dbReference type="Pfam" id="PF00501">
    <property type="entry name" value="AMP-binding"/>
    <property type="match status" value="3"/>
</dbReference>
<dbReference type="Gene3D" id="3.30.300.30">
    <property type="match status" value="1"/>
</dbReference>
<evidence type="ECO:0000259" key="3">
    <source>
        <dbReference type="Pfam" id="PF00668"/>
    </source>
</evidence>
<evidence type="ECO:0000259" key="2">
    <source>
        <dbReference type="Pfam" id="PF00501"/>
    </source>
</evidence>
<proteinExistence type="predicted"/>
<reference evidence="5" key="1">
    <citation type="journal article" date="2014" name="Int. J. Syst. Evol. Microbiol.">
        <title>Complete genome sequence of Corynebacterium casei LMG S-19264T (=DSM 44701T), isolated from a smear-ripened cheese.</title>
        <authorList>
            <consortium name="US DOE Joint Genome Institute (JGI-PGF)"/>
            <person name="Walter F."/>
            <person name="Albersmeier A."/>
            <person name="Kalinowski J."/>
            <person name="Ruckert C."/>
        </authorList>
    </citation>
    <scope>NUCLEOTIDE SEQUENCE</scope>
    <source>
        <strain evidence="5">CGMCC 4.7278</strain>
    </source>
</reference>
<accession>A0A917QM56</accession>
<dbReference type="InterPro" id="IPR045851">
    <property type="entry name" value="AMP-bd_C_sf"/>
</dbReference>
<reference evidence="5" key="2">
    <citation type="submission" date="2020-09" db="EMBL/GenBank/DDBJ databases">
        <authorList>
            <person name="Sun Q."/>
            <person name="Zhou Y."/>
        </authorList>
    </citation>
    <scope>NUCLEOTIDE SEQUENCE</scope>
    <source>
        <strain evidence="5">CGMCC 4.7278</strain>
    </source>
</reference>
<feature type="domain" description="AMP-dependent synthetase/ligase" evidence="2">
    <location>
        <begin position="1739"/>
        <end position="1811"/>
    </location>
</feature>
<protein>
    <recommendedName>
        <fullName evidence="7">Phenyloxazoline synthase MbtB</fullName>
    </recommendedName>
</protein>
<dbReference type="Gene3D" id="3.40.50.980">
    <property type="match status" value="2"/>
</dbReference>
<feature type="region of interest" description="Disordered" evidence="1">
    <location>
        <begin position="321"/>
        <end position="360"/>
    </location>
</feature>
<dbReference type="GO" id="GO:0044550">
    <property type="term" value="P:secondary metabolite biosynthetic process"/>
    <property type="evidence" value="ECO:0007669"/>
    <property type="project" value="TreeGrafter"/>
</dbReference>
<comment type="caution">
    <text evidence="5">The sequence shown here is derived from an EMBL/GenBank/DDBJ whole genome shotgun (WGS) entry which is preliminary data.</text>
</comment>
<dbReference type="Proteomes" id="UP000612956">
    <property type="component" value="Unassembled WGS sequence"/>
</dbReference>